<accession>A0A4U2ZDR2</accession>
<name>A0A4U2ZDR2_9BACI</name>
<dbReference type="GO" id="GO:0009307">
    <property type="term" value="P:DNA restriction-modification system"/>
    <property type="evidence" value="ECO:0007669"/>
    <property type="project" value="UniProtKB-KW"/>
</dbReference>
<dbReference type="InterPro" id="IPR044946">
    <property type="entry name" value="Restrct_endonuc_typeI_TRD_sf"/>
</dbReference>
<keyword evidence="7" id="KW-1185">Reference proteome</keyword>
<comment type="subunit">
    <text evidence="4">The methyltransferase is composed of M and S polypeptides.</text>
</comment>
<dbReference type="InterPro" id="IPR051212">
    <property type="entry name" value="Type-I_RE_S_subunit"/>
</dbReference>
<evidence type="ECO:0000256" key="3">
    <source>
        <dbReference type="ARBA" id="ARBA00023125"/>
    </source>
</evidence>
<proteinExistence type="inferred from homology"/>
<evidence type="ECO:0000256" key="1">
    <source>
        <dbReference type="ARBA" id="ARBA00010923"/>
    </source>
</evidence>
<comment type="caution">
    <text evidence="6">The sequence shown here is derived from an EMBL/GenBank/DDBJ whole genome shotgun (WGS) entry which is preliminary data.</text>
</comment>
<dbReference type="SUPFAM" id="SSF116734">
    <property type="entry name" value="DNA methylase specificity domain"/>
    <property type="match status" value="2"/>
</dbReference>
<feature type="domain" description="Type I restriction modification DNA specificity" evidence="5">
    <location>
        <begin position="268"/>
        <end position="437"/>
    </location>
</feature>
<dbReference type="PANTHER" id="PTHR43140">
    <property type="entry name" value="TYPE-1 RESTRICTION ENZYME ECOKI SPECIFICITY PROTEIN"/>
    <property type="match status" value="1"/>
</dbReference>
<gene>
    <name evidence="6" type="ORF">FC756_03765</name>
</gene>
<dbReference type="Pfam" id="PF01420">
    <property type="entry name" value="Methylase_S"/>
    <property type="match status" value="2"/>
</dbReference>
<keyword evidence="2" id="KW-0680">Restriction system</keyword>
<dbReference type="AlphaFoldDB" id="A0A4U2ZDR2"/>
<protein>
    <recommendedName>
        <fullName evidence="5">Type I restriction modification DNA specificity domain-containing protein</fullName>
    </recommendedName>
</protein>
<evidence type="ECO:0000313" key="7">
    <source>
        <dbReference type="Proteomes" id="UP000308744"/>
    </source>
</evidence>
<dbReference type="GO" id="GO:0003677">
    <property type="term" value="F:DNA binding"/>
    <property type="evidence" value="ECO:0007669"/>
    <property type="project" value="UniProtKB-KW"/>
</dbReference>
<comment type="similarity">
    <text evidence="1">Belongs to the type-I restriction system S methylase family.</text>
</comment>
<keyword evidence="3" id="KW-0238">DNA-binding</keyword>
<dbReference type="RefSeq" id="WP_107894768.1">
    <property type="nucleotide sequence ID" value="NZ_PYWM01000005.1"/>
</dbReference>
<evidence type="ECO:0000313" key="6">
    <source>
        <dbReference type="EMBL" id="TKI71922.1"/>
    </source>
</evidence>
<organism evidence="6 7">
    <name type="scientific">Lysinibacillus mangiferihumi</name>
    <dbReference type="NCBI Taxonomy" id="1130819"/>
    <lineage>
        <taxon>Bacteria</taxon>
        <taxon>Bacillati</taxon>
        <taxon>Bacillota</taxon>
        <taxon>Bacilli</taxon>
        <taxon>Bacillales</taxon>
        <taxon>Bacillaceae</taxon>
        <taxon>Lysinibacillus</taxon>
    </lineage>
</organism>
<feature type="domain" description="Type I restriction modification DNA specificity" evidence="5">
    <location>
        <begin position="27"/>
        <end position="210"/>
    </location>
</feature>
<evidence type="ECO:0000259" key="5">
    <source>
        <dbReference type="Pfam" id="PF01420"/>
    </source>
</evidence>
<dbReference type="PANTHER" id="PTHR43140:SF1">
    <property type="entry name" value="TYPE I RESTRICTION ENZYME ECOKI SPECIFICITY SUBUNIT"/>
    <property type="match status" value="1"/>
</dbReference>
<dbReference type="EMBL" id="SZPU01000012">
    <property type="protein sequence ID" value="TKI71922.1"/>
    <property type="molecule type" value="Genomic_DNA"/>
</dbReference>
<evidence type="ECO:0000256" key="4">
    <source>
        <dbReference type="ARBA" id="ARBA00038652"/>
    </source>
</evidence>
<dbReference type="Proteomes" id="UP000308744">
    <property type="component" value="Unassembled WGS sequence"/>
</dbReference>
<dbReference type="InterPro" id="IPR000055">
    <property type="entry name" value="Restrct_endonuc_typeI_TRD"/>
</dbReference>
<dbReference type="Gene3D" id="3.90.220.20">
    <property type="entry name" value="DNA methylase specificity domains"/>
    <property type="match status" value="2"/>
</dbReference>
<reference evidence="6 7" key="1">
    <citation type="submission" date="2019-04" db="EMBL/GenBank/DDBJ databases">
        <title>Lysinibacillus genome sequencing.</title>
        <authorList>
            <person name="Dunlap C."/>
        </authorList>
    </citation>
    <scope>NUCLEOTIDE SEQUENCE [LARGE SCALE GENOMIC DNA]</scope>
    <source>
        <strain evidence="6 7">CCTCC AB 2010389</strain>
    </source>
</reference>
<evidence type="ECO:0000256" key="2">
    <source>
        <dbReference type="ARBA" id="ARBA00022747"/>
    </source>
</evidence>
<sequence length="490" mass="55651">MTKKKKTLVELLEEVVVPEDEQPYGIPENWEWSRLEGISNYIQRGKSPKYVESSNAIVVSQKCVQWSGFDISVARNIDEATLVKYAEERFLRKLDLLWNSTGTGTIGRVAIIEEEVIHPTVADSHVTVVRANQKLVFPKYLYYWLSSTFIQNKLENSYSGSTNQIELNLSDVKKEVIVLPPLEEQKRITNQIEVLFAKLDEAKQLIEEVKETFELRRAAILEKAFSGELTLEYRNVNQCIELVKPIASSKKFKSQIDQSITNTLYSLPENWKWVTLNNLIESMTYGSSAKTDDDSSGKAVLRMGNIQDGSLLNDNLKYLPLNHLDVKKFVLEENDILFNRTNSYELVGKSALVTQEFEGYSFASYLIRLSLIDKEILAPYVVTFINSKIGRKMLLSMVTQQVGQANINSQKLASLPIPLPPKNEIVEINKIIENLKAKERKAIESLNLDVDFANLKQSILSKAFKGELGTNDPTDESAIELLKSMLQEKL</sequence>
<dbReference type="CDD" id="cd17524">
    <property type="entry name" value="RMtype1_S_EcoUTORF5051P-TRD2-CR2_like"/>
    <property type="match status" value="1"/>
</dbReference>